<proteinExistence type="predicted"/>
<dbReference type="GO" id="GO:0030246">
    <property type="term" value="F:carbohydrate binding"/>
    <property type="evidence" value="ECO:0007669"/>
    <property type="project" value="InterPro"/>
</dbReference>
<dbReference type="PANTHER" id="PTHR12143">
    <property type="entry name" value="PEPTIDE N-GLYCANASE PNGASE -RELATED"/>
    <property type="match status" value="1"/>
</dbReference>
<evidence type="ECO:0000313" key="4">
    <source>
        <dbReference type="EMBL" id="KAJ5198012.1"/>
    </source>
</evidence>
<dbReference type="RefSeq" id="XP_058306440.1">
    <property type="nucleotide sequence ID" value="XM_058454191.1"/>
</dbReference>
<gene>
    <name evidence="4" type="ORF">N7498_007129</name>
</gene>
<feature type="domain" description="Glycosyl hydrolase family 92" evidence="2">
    <location>
        <begin position="305"/>
        <end position="787"/>
    </location>
</feature>
<reference evidence="4" key="1">
    <citation type="submission" date="2022-12" db="EMBL/GenBank/DDBJ databases">
        <authorList>
            <person name="Petersen C."/>
        </authorList>
    </citation>
    <scope>NUCLEOTIDE SEQUENCE</scope>
    <source>
        <strain evidence="4">IBT 15544</strain>
    </source>
</reference>
<feature type="chain" id="PRO_5040819591" description="Glycoside hydrolase family 92 protein" evidence="1">
    <location>
        <begin position="21"/>
        <end position="807"/>
    </location>
</feature>
<dbReference type="Gene3D" id="1.20.1050.60">
    <property type="entry name" value="alpha-1,2-mannosidase"/>
    <property type="match status" value="1"/>
</dbReference>
<dbReference type="Pfam" id="PF07971">
    <property type="entry name" value="Glyco_hydro_92"/>
    <property type="match status" value="1"/>
</dbReference>
<evidence type="ECO:0008006" key="6">
    <source>
        <dbReference type="Google" id="ProtNLM"/>
    </source>
</evidence>
<dbReference type="Proteomes" id="UP001150904">
    <property type="component" value="Unassembled WGS sequence"/>
</dbReference>
<protein>
    <recommendedName>
        <fullName evidence="6">Glycoside hydrolase family 92 protein</fullName>
    </recommendedName>
</protein>
<dbReference type="InterPro" id="IPR014718">
    <property type="entry name" value="GH-type_carb-bd"/>
</dbReference>
<evidence type="ECO:0000259" key="3">
    <source>
        <dbReference type="Pfam" id="PF17678"/>
    </source>
</evidence>
<dbReference type="PANTHER" id="PTHR12143:SF27">
    <property type="entry name" value="ALPHA-1,2-MANNOSIDASE FAMILY PROTEIN (AFU_ORTHOLOGUE AFUA_5G10520)"/>
    <property type="match status" value="1"/>
</dbReference>
<dbReference type="FunFam" id="3.30.2080.10:FF:000001">
    <property type="entry name" value="Alpha-1,2-mannosidase subfamily"/>
    <property type="match status" value="1"/>
</dbReference>
<accession>A0A9W9JL98</accession>
<evidence type="ECO:0000259" key="2">
    <source>
        <dbReference type="Pfam" id="PF07971"/>
    </source>
</evidence>
<dbReference type="InterPro" id="IPR012939">
    <property type="entry name" value="Glyco_hydro_92"/>
</dbReference>
<dbReference type="Gene3D" id="2.70.98.10">
    <property type="match status" value="1"/>
</dbReference>
<dbReference type="GeneID" id="83181492"/>
<dbReference type="Gene3D" id="1.20.1610.10">
    <property type="entry name" value="alpha-1,2-mannosidases domains"/>
    <property type="match status" value="1"/>
</dbReference>
<sequence>MRSRLSPLGLISLLAGSVAASQDLSQYVNAFIGSEGPDGTGYGGGDIFVGGTRPFGVVKLGIDSTAVDWSTAVLNGGWTPDGNVTGFSMMHESGTGGEPKYGLISQMPLTTVDAPVNILDNLTYSQPRVGNDTAKVGYFKTQLKNGVAIELSASRHAGIMNYSFPEGQKHVLVDVSHFLPGSPGDANGQFYTGGEIQIEEDGKAYSGYGTYIGGWNNGASFTVYFWGEFSEKPDEAQAFSGANTSPMPRYHNHDNSPIPQATLGKSQILTSGPMNDRIGLLLSWKDGAASHIISRVGISFISAAKARSYIQKEIPSWKLNDTVTDAVKEWNEDVFNKVQVPLDASANMTRVTLLYSSLYFMHMMPSDRTGENPLWDSAEPFWDDFYTMWDIFRCTVSFYHIFQPAYYESMIRGVINIYKHGGYMPDGRSGNWNGLVQGGSDADNVLADAYVKGLRGAVNWTEGYMAMKKDAEVTPYNTFDPTDLTASTKEGRGALDDWKELGYVSQDHNTRCISRTVEYALNDFAVSQVAKGEMPCDVEKYLNRSANWQNIWDPSVKSLNFTGFLAPKLSNGKFNSSDYNPLLCDGCEWQSITYEGVPWEYSFVIPHDVKTLIKLMGGADTFEDRLDLMFKPNMSVQSLGANGAGITTLINIGNEPDFATPYLYNYINKQSKSVEQSRTLANQYFKDAAYGIPGNSDAGAMNSWLLWQMLGIYPIVTQPVYLLASPWFPDLNMTVNGNSTLRISATGLDEGYYVQSVKINGKQWTKNWFEHGEVMTKGGHIEFELGKEVKAWESGEVPPSPGHVELK</sequence>
<evidence type="ECO:0000313" key="5">
    <source>
        <dbReference type="Proteomes" id="UP001150904"/>
    </source>
</evidence>
<evidence type="ECO:0000256" key="1">
    <source>
        <dbReference type="SAM" id="SignalP"/>
    </source>
</evidence>
<feature type="domain" description="Glycosyl hydrolase family 92 N-terminal" evidence="3">
    <location>
        <begin position="27"/>
        <end position="299"/>
    </location>
</feature>
<organism evidence="4 5">
    <name type="scientific">Penicillium cinerascens</name>
    <dbReference type="NCBI Taxonomy" id="70096"/>
    <lineage>
        <taxon>Eukaryota</taxon>
        <taxon>Fungi</taxon>
        <taxon>Dikarya</taxon>
        <taxon>Ascomycota</taxon>
        <taxon>Pezizomycotina</taxon>
        <taxon>Eurotiomycetes</taxon>
        <taxon>Eurotiomycetidae</taxon>
        <taxon>Eurotiales</taxon>
        <taxon>Aspergillaceae</taxon>
        <taxon>Penicillium</taxon>
    </lineage>
</organism>
<reference evidence="4" key="2">
    <citation type="journal article" date="2023" name="IMA Fungus">
        <title>Comparative genomic study of the Penicillium genus elucidates a diverse pangenome and 15 lateral gene transfer events.</title>
        <authorList>
            <person name="Petersen C."/>
            <person name="Sorensen T."/>
            <person name="Nielsen M.R."/>
            <person name="Sondergaard T.E."/>
            <person name="Sorensen J.L."/>
            <person name="Fitzpatrick D.A."/>
            <person name="Frisvad J.C."/>
            <person name="Nielsen K.L."/>
        </authorList>
    </citation>
    <scope>NUCLEOTIDE SEQUENCE</scope>
    <source>
        <strain evidence="4">IBT 15544</strain>
    </source>
</reference>
<keyword evidence="5" id="KW-1185">Reference proteome</keyword>
<dbReference type="NCBIfam" id="TIGR01180">
    <property type="entry name" value="aman2_put"/>
    <property type="match status" value="1"/>
</dbReference>
<dbReference type="GO" id="GO:0005975">
    <property type="term" value="P:carbohydrate metabolic process"/>
    <property type="evidence" value="ECO:0007669"/>
    <property type="project" value="InterPro"/>
</dbReference>
<dbReference type="OrthoDB" id="449263at2759"/>
<dbReference type="GO" id="GO:0005829">
    <property type="term" value="C:cytosol"/>
    <property type="evidence" value="ECO:0007669"/>
    <property type="project" value="TreeGrafter"/>
</dbReference>
<dbReference type="Pfam" id="PF17678">
    <property type="entry name" value="Glyco_hydro_92N"/>
    <property type="match status" value="1"/>
</dbReference>
<dbReference type="GO" id="GO:0005634">
    <property type="term" value="C:nucleus"/>
    <property type="evidence" value="ECO:0007669"/>
    <property type="project" value="TreeGrafter"/>
</dbReference>
<dbReference type="FunFam" id="2.70.98.10:FF:000028">
    <property type="entry name" value="Alpha-1,2-mannosidase family protein (AFU_orthologue AFUA_5G10520)"/>
    <property type="match status" value="1"/>
</dbReference>
<keyword evidence="1" id="KW-0732">Signal</keyword>
<dbReference type="InterPro" id="IPR008928">
    <property type="entry name" value="6-hairpin_glycosidase_sf"/>
</dbReference>
<name>A0A9W9JL98_9EURO</name>
<dbReference type="Gene3D" id="3.30.2080.10">
    <property type="entry name" value="GH92 mannosidase domain"/>
    <property type="match status" value="1"/>
</dbReference>
<feature type="signal peptide" evidence="1">
    <location>
        <begin position="1"/>
        <end position="20"/>
    </location>
</feature>
<dbReference type="InterPro" id="IPR041371">
    <property type="entry name" value="GH92_N"/>
</dbReference>
<comment type="caution">
    <text evidence="4">The sequence shown here is derived from an EMBL/GenBank/DDBJ whole genome shotgun (WGS) entry which is preliminary data.</text>
</comment>
<dbReference type="InterPro" id="IPR005887">
    <property type="entry name" value="GH92_a_mannosidase_put"/>
</dbReference>
<dbReference type="GO" id="GO:0000224">
    <property type="term" value="F:peptide-N4-(N-acetyl-beta-glucosaminyl)asparagine amidase activity"/>
    <property type="evidence" value="ECO:0007669"/>
    <property type="project" value="TreeGrafter"/>
</dbReference>
<dbReference type="GO" id="GO:0006516">
    <property type="term" value="P:glycoprotein catabolic process"/>
    <property type="evidence" value="ECO:0007669"/>
    <property type="project" value="TreeGrafter"/>
</dbReference>
<dbReference type="FunFam" id="1.20.1050.60:FF:000002">
    <property type="entry name" value="Glycosyl hydrolase family 92"/>
    <property type="match status" value="1"/>
</dbReference>
<dbReference type="SUPFAM" id="SSF48208">
    <property type="entry name" value="Six-hairpin glycosidases"/>
    <property type="match status" value="1"/>
</dbReference>
<dbReference type="InterPro" id="IPR050883">
    <property type="entry name" value="PNGase"/>
</dbReference>
<dbReference type="EMBL" id="JAPQKR010000014">
    <property type="protein sequence ID" value="KAJ5198012.1"/>
    <property type="molecule type" value="Genomic_DNA"/>
</dbReference>
<dbReference type="AlphaFoldDB" id="A0A9W9JL98"/>